<dbReference type="SUPFAM" id="SSF46894">
    <property type="entry name" value="C-terminal effector domain of the bipartite response regulators"/>
    <property type="match status" value="1"/>
</dbReference>
<comment type="caution">
    <text evidence="3">The sequence shown here is derived from an EMBL/GenBank/DDBJ whole genome shotgun (WGS) entry which is preliminary data.</text>
</comment>
<organism evidence="3 4">
    <name type="scientific">Flavobacterium cerinum</name>
    <dbReference type="NCBI Taxonomy" id="2502784"/>
    <lineage>
        <taxon>Bacteria</taxon>
        <taxon>Pseudomonadati</taxon>
        <taxon>Bacteroidota</taxon>
        <taxon>Flavobacteriia</taxon>
        <taxon>Flavobacteriales</taxon>
        <taxon>Flavobacteriaceae</taxon>
        <taxon>Flavobacterium</taxon>
    </lineage>
</organism>
<evidence type="ECO:0000313" key="4">
    <source>
        <dbReference type="Proteomes" id="UP000287527"/>
    </source>
</evidence>
<sequence>MKSVTIFKFFSLFILLLVNETALATNKDQVPSKECLRLFDLGIKEGSKGHYNTALEYLTKAELLAEKVHWKDKLFVIKFNIAANYANLSNYGEALGYYKDALKYATENDKGKENRLKALINIALIYSFENDNSIALEYMLKAYKEAKELKSEDLIVYSGTNLCHIYSILGNFSQAKKYLMEVRDIPKTKEVEQKWQINYADVLISEGKIAEAEKIGKKLLDEVEEKKASGCYICIAKTLTHLYEKQNKMELAILYSKKGLQSTIEKKDRIELYAALSRLYFKNNEFVLSSQYKDSVIIEKDALRVLVNRGLFESNKIKLRVQDYRNALQAKTQRQQLERNFFIAVIVLSIVITIFLYRGLRHKITRQRQEKTIINLKLEQKSKDLDTIKAKEQLKREKLKNTIAEKNRELSAKALYLSIRNELIEKSINALSLVPEISKNASVSNHIKSLKNHLKSDAGWEDFISHFEKVNPAFIKTVKETHPELNGKDIRLICCVFLNLDIKEIGNIFNVTYNAANKRKQRVRQKMGLDEDASLYEYLLKLDNSNLTRAVKV</sequence>
<protein>
    <submittedName>
        <fullName evidence="3">Uncharacterized protein</fullName>
    </submittedName>
</protein>
<dbReference type="Proteomes" id="UP000287527">
    <property type="component" value="Unassembled WGS sequence"/>
</dbReference>
<dbReference type="EMBL" id="SBII01000003">
    <property type="protein sequence ID" value="RWX01374.1"/>
    <property type="molecule type" value="Genomic_DNA"/>
</dbReference>
<dbReference type="SUPFAM" id="SSF48452">
    <property type="entry name" value="TPR-like"/>
    <property type="match status" value="1"/>
</dbReference>
<dbReference type="GO" id="GO:0003677">
    <property type="term" value="F:DNA binding"/>
    <property type="evidence" value="ECO:0007669"/>
    <property type="project" value="InterPro"/>
</dbReference>
<dbReference type="InterPro" id="IPR011990">
    <property type="entry name" value="TPR-like_helical_dom_sf"/>
</dbReference>
<dbReference type="OrthoDB" id="1523128at2"/>
<accession>A0A3S3U3J7</accession>
<evidence type="ECO:0000256" key="2">
    <source>
        <dbReference type="SAM" id="SignalP"/>
    </source>
</evidence>
<name>A0A3S3U3J7_9FLAO</name>
<dbReference type="Gene3D" id="1.25.40.10">
    <property type="entry name" value="Tetratricopeptide repeat domain"/>
    <property type="match status" value="1"/>
</dbReference>
<evidence type="ECO:0000256" key="1">
    <source>
        <dbReference type="SAM" id="Phobius"/>
    </source>
</evidence>
<evidence type="ECO:0000313" key="3">
    <source>
        <dbReference type="EMBL" id="RWX01374.1"/>
    </source>
</evidence>
<dbReference type="InterPro" id="IPR019734">
    <property type="entry name" value="TPR_rpt"/>
</dbReference>
<proteinExistence type="predicted"/>
<keyword evidence="4" id="KW-1185">Reference proteome</keyword>
<feature type="signal peptide" evidence="2">
    <location>
        <begin position="1"/>
        <end position="24"/>
    </location>
</feature>
<gene>
    <name evidence="3" type="ORF">EPI11_05290</name>
</gene>
<reference evidence="3 4" key="1">
    <citation type="submission" date="2019-01" db="EMBL/GenBank/DDBJ databases">
        <title>Flavobacterium sp. nov.,isolated from freshwater.</title>
        <authorList>
            <person name="Zhang R."/>
            <person name="Du Z.-J."/>
        </authorList>
    </citation>
    <scope>NUCLEOTIDE SEQUENCE [LARGE SCALE GENOMIC DNA]</scope>
    <source>
        <strain evidence="3 4">1E403</strain>
    </source>
</reference>
<dbReference type="AlphaFoldDB" id="A0A3S3U3J7"/>
<dbReference type="SMART" id="SM00028">
    <property type="entry name" value="TPR"/>
    <property type="match status" value="3"/>
</dbReference>
<feature type="transmembrane region" description="Helical" evidence="1">
    <location>
        <begin position="341"/>
        <end position="360"/>
    </location>
</feature>
<dbReference type="GO" id="GO:0006355">
    <property type="term" value="P:regulation of DNA-templated transcription"/>
    <property type="evidence" value="ECO:0007669"/>
    <property type="project" value="InterPro"/>
</dbReference>
<keyword evidence="1" id="KW-0812">Transmembrane</keyword>
<keyword evidence="2" id="KW-0732">Signal</keyword>
<feature type="chain" id="PRO_5018707783" evidence="2">
    <location>
        <begin position="25"/>
        <end position="553"/>
    </location>
</feature>
<keyword evidence="1" id="KW-1133">Transmembrane helix</keyword>
<dbReference type="RefSeq" id="WP_128388911.1">
    <property type="nucleotide sequence ID" value="NZ_SBII01000003.1"/>
</dbReference>
<dbReference type="InterPro" id="IPR016032">
    <property type="entry name" value="Sig_transdc_resp-reg_C-effctor"/>
</dbReference>
<keyword evidence="1" id="KW-0472">Membrane</keyword>